<dbReference type="Pfam" id="PF02297">
    <property type="entry name" value="COX6B"/>
    <property type="match status" value="1"/>
</dbReference>
<organism evidence="4 5">
    <name type="scientific">Chrysophaeum taylorii</name>
    <dbReference type="NCBI Taxonomy" id="2483200"/>
    <lineage>
        <taxon>Eukaryota</taxon>
        <taxon>Sar</taxon>
        <taxon>Stramenopiles</taxon>
        <taxon>Ochrophyta</taxon>
        <taxon>Pelagophyceae</taxon>
        <taxon>Pelagomonadales</taxon>
        <taxon>Pelagomonadaceae</taxon>
        <taxon>Chrysophaeum</taxon>
    </lineage>
</organism>
<dbReference type="EMBL" id="JAQMWT010000066">
    <property type="protein sequence ID" value="KAJ8611666.1"/>
    <property type="molecule type" value="Genomic_DNA"/>
</dbReference>
<keyword evidence="2" id="KW-0496">Mitochondrion</keyword>
<sequence>MSANLKTTPIDKRFPTTNQANHCWNRYNEWVMCMKKTEGDEDACKPMRQLAISICPDEWTAKWDEERDEGRFAGVKWSG</sequence>
<dbReference type="InterPro" id="IPR003213">
    <property type="entry name" value="Cyt_c_oxidase_su6B"/>
</dbReference>
<protein>
    <recommendedName>
        <fullName evidence="6">Cytochrome c oxidase subunit</fullName>
    </recommendedName>
</protein>
<evidence type="ECO:0008006" key="6">
    <source>
        <dbReference type="Google" id="ProtNLM"/>
    </source>
</evidence>
<gene>
    <name evidence="4" type="ORF">CTAYLR_007891</name>
</gene>
<keyword evidence="5" id="KW-1185">Reference proteome</keyword>
<dbReference type="PANTHER" id="PTHR46281">
    <property type="entry name" value="CYTOCHROME C OXIDASE SUBUNIT 6B"/>
    <property type="match status" value="1"/>
</dbReference>
<keyword evidence="3" id="KW-1015">Disulfide bond</keyword>
<dbReference type="SUPFAM" id="SSF47694">
    <property type="entry name" value="Cytochrome c oxidase subunit h"/>
    <property type="match status" value="1"/>
</dbReference>
<dbReference type="Proteomes" id="UP001230188">
    <property type="component" value="Unassembled WGS sequence"/>
</dbReference>
<dbReference type="GO" id="GO:0045277">
    <property type="term" value="C:respiratory chain complex IV"/>
    <property type="evidence" value="ECO:0007669"/>
    <property type="project" value="InterPro"/>
</dbReference>
<evidence type="ECO:0000256" key="3">
    <source>
        <dbReference type="ARBA" id="ARBA00023157"/>
    </source>
</evidence>
<accession>A0AAD7UNN5</accession>
<dbReference type="PANTHER" id="PTHR46281:SF8">
    <property type="entry name" value="CYTOCHROME C OXIDASE SUBUNIT 12, MITOCHONDRIAL"/>
    <property type="match status" value="1"/>
</dbReference>
<dbReference type="InterPro" id="IPR048280">
    <property type="entry name" value="COX6B-like"/>
</dbReference>
<dbReference type="CDD" id="cd00926">
    <property type="entry name" value="Cyt_c_Oxidase_VIb"/>
    <property type="match status" value="1"/>
</dbReference>
<comment type="subcellular location">
    <subcellularLocation>
        <location evidence="1">Mitochondrion</location>
    </subcellularLocation>
</comment>
<name>A0AAD7UNN5_9STRA</name>
<dbReference type="AlphaFoldDB" id="A0AAD7UNN5"/>
<evidence type="ECO:0000313" key="4">
    <source>
        <dbReference type="EMBL" id="KAJ8611666.1"/>
    </source>
</evidence>
<evidence type="ECO:0000256" key="1">
    <source>
        <dbReference type="ARBA" id="ARBA00004173"/>
    </source>
</evidence>
<dbReference type="InterPro" id="IPR036549">
    <property type="entry name" value="CX6/COA6-like_sf"/>
</dbReference>
<proteinExistence type="predicted"/>
<dbReference type="Gene3D" id="1.10.10.140">
    <property type="entry name" value="Cytochrome c oxidase, subunit VIb"/>
    <property type="match status" value="1"/>
</dbReference>
<comment type="caution">
    <text evidence="4">The sequence shown here is derived from an EMBL/GenBank/DDBJ whole genome shotgun (WGS) entry which is preliminary data.</text>
</comment>
<evidence type="ECO:0000256" key="2">
    <source>
        <dbReference type="ARBA" id="ARBA00023128"/>
    </source>
</evidence>
<dbReference type="GO" id="GO:0005739">
    <property type="term" value="C:mitochondrion"/>
    <property type="evidence" value="ECO:0007669"/>
    <property type="project" value="UniProtKB-SubCell"/>
</dbReference>
<reference evidence="4" key="1">
    <citation type="submission" date="2023-01" db="EMBL/GenBank/DDBJ databases">
        <title>Metagenome sequencing of chrysophaentin producing Chrysophaeum taylorii.</title>
        <authorList>
            <person name="Davison J."/>
            <person name="Bewley C."/>
        </authorList>
    </citation>
    <scope>NUCLEOTIDE SEQUENCE</scope>
    <source>
        <strain evidence="4">NIES-1699</strain>
    </source>
</reference>
<evidence type="ECO:0000313" key="5">
    <source>
        <dbReference type="Proteomes" id="UP001230188"/>
    </source>
</evidence>